<feature type="coiled-coil region" evidence="1">
    <location>
        <begin position="90"/>
        <end position="117"/>
    </location>
</feature>
<dbReference type="Proteomes" id="UP000245591">
    <property type="component" value="Unassembled WGS sequence"/>
</dbReference>
<dbReference type="GO" id="GO:0031047">
    <property type="term" value="P:regulatory ncRNA-mediated gene silencing"/>
    <property type="evidence" value="ECO:0007669"/>
    <property type="project" value="InterPro"/>
</dbReference>
<dbReference type="AlphaFoldDB" id="A0A2U1J816"/>
<protein>
    <submittedName>
        <fullName evidence="3">Uncharacterized protein</fullName>
    </submittedName>
</protein>
<feature type="compositionally biased region" description="Low complexity" evidence="2">
    <location>
        <begin position="580"/>
        <end position="591"/>
    </location>
</feature>
<proteinExistence type="predicted"/>
<comment type="caution">
    <text evidence="3">The sequence shown here is derived from an EMBL/GenBank/DDBJ whole genome shotgun (WGS) entry which is preliminary data.</text>
</comment>
<evidence type="ECO:0000256" key="2">
    <source>
        <dbReference type="SAM" id="MobiDB-lite"/>
    </source>
</evidence>
<keyword evidence="1" id="KW-0175">Coiled coil</keyword>
<evidence type="ECO:0000256" key="1">
    <source>
        <dbReference type="SAM" id="Coils"/>
    </source>
</evidence>
<name>A0A2U1J816_SMIAN</name>
<organism evidence="3 4">
    <name type="scientific">Smittium angustum</name>
    <dbReference type="NCBI Taxonomy" id="133377"/>
    <lineage>
        <taxon>Eukaryota</taxon>
        <taxon>Fungi</taxon>
        <taxon>Fungi incertae sedis</taxon>
        <taxon>Zoopagomycota</taxon>
        <taxon>Kickxellomycotina</taxon>
        <taxon>Harpellomycetes</taxon>
        <taxon>Harpellales</taxon>
        <taxon>Legeriomycetaceae</taxon>
        <taxon>Smittium</taxon>
    </lineage>
</organism>
<dbReference type="GO" id="GO:0033167">
    <property type="term" value="C:ARC complex"/>
    <property type="evidence" value="ECO:0007669"/>
    <property type="project" value="InterPro"/>
</dbReference>
<feature type="region of interest" description="Disordered" evidence="2">
    <location>
        <begin position="568"/>
        <end position="597"/>
    </location>
</feature>
<evidence type="ECO:0000313" key="3">
    <source>
        <dbReference type="EMBL" id="PWA01195.1"/>
    </source>
</evidence>
<evidence type="ECO:0000313" key="4">
    <source>
        <dbReference type="Proteomes" id="UP000245591"/>
    </source>
</evidence>
<reference evidence="3 4" key="1">
    <citation type="journal article" date="2018" name="MBio">
        <title>Comparative Genomics Reveals the Core Gene Toolbox for the Fungus-Insect Symbiosis.</title>
        <authorList>
            <person name="Wang Y."/>
            <person name="Stata M."/>
            <person name="Wang W."/>
            <person name="Stajich J.E."/>
            <person name="White M.M."/>
            <person name="Moncalvo J.M."/>
        </authorList>
    </citation>
    <scope>NUCLEOTIDE SEQUENCE [LARGE SCALE GENOMIC DNA]</scope>
    <source>
        <strain evidence="3 4">AUS-126-30</strain>
    </source>
</reference>
<gene>
    <name evidence="3" type="ORF">BB558_002716</name>
</gene>
<feature type="region of interest" description="Disordered" evidence="2">
    <location>
        <begin position="217"/>
        <end position="243"/>
    </location>
</feature>
<keyword evidence="4" id="KW-1185">Reference proteome</keyword>
<dbReference type="Pfam" id="PF09692">
    <property type="entry name" value="Arb1"/>
    <property type="match status" value="1"/>
</dbReference>
<sequence length="671" mass="76756">MEDSENILDKDPNAEIPNNLLSELTQAASVFYSSSNYIPDELHSKAFLSFIKCGNINITYLDYVKSNLKKFAKRARHLLAMSKKNEIIEMEERKNKIDLLERIIKTMNDEEIDEEKEPEGPLNIKNVKVSTYKVGYDNYKSAASKGKSKNATPESYLGHEITFTDNELRKKILELKYDSTLVDPFSIKKRFNLKSSNFIPKLNLDSMDELLSVKIPPKNSINKKNDSQTKHPSKTEIDRQFYPEDAKYSSLTDELTNVHDISKSNATQSTLSSPKSNISEESIDQEEDDFLMMFYTEYDDYEATIMQERQHRLIYGASTDPLYEILNPGDTGNSKELDKDIQPSGFVDIDYGVKMYLSKHILMEEIFLNEKMYEVIARVVYDWLNFLSRNTNYLPNIMNSGSEHSEEFDEEINKNVFGYGKNTKESFLESLNNALESAKLAKEQIPLVSKLSQQLPGKFSQKCIDLYLNKPKISIIKGNNAGMVKDEKLGFEKGIDLNFEEYEIFKKKFKYNPNIHPEIQNKNEDDGFFNENTLEISWSLPTDIKVNKIIDKYTITAEIFDRSKGSLGNSNQLTTDETDTNTNDSSTPTDSFSDDEEDNINKIGEFELVLGKEVVECIIPGFIIEGTLHKLSNGTFFISDVTAVWPSFTMLDDDDFYTFTFVKSSSDGSDS</sequence>
<dbReference type="EMBL" id="MBFU01000206">
    <property type="protein sequence ID" value="PWA01195.1"/>
    <property type="molecule type" value="Genomic_DNA"/>
</dbReference>
<dbReference type="InterPro" id="IPR018606">
    <property type="entry name" value="Arb1"/>
</dbReference>
<accession>A0A2U1J816</accession>
<feature type="compositionally biased region" description="Basic and acidic residues" evidence="2">
    <location>
        <begin position="223"/>
        <end position="243"/>
    </location>
</feature>